<evidence type="ECO:0000256" key="12">
    <source>
        <dbReference type="ARBA" id="ARBA00022840"/>
    </source>
</evidence>
<evidence type="ECO:0000256" key="6">
    <source>
        <dbReference type="ARBA" id="ARBA00013023"/>
    </source>
</evidence>
<sequence length="548" mass="58424">MAKHDGSAFGVDGGSPDPHDGDESAEIRRIIEFNAADDAAQAEASYTQAEREEDEALDAALREVLSSSLIAGPDPSVLEDVAAEPEPDSLEKTAQDAELDAAVDAIYRDILTRAPEHKVQPSLERVRMCLDMMGNPQESFRVVHLTGTNGKTSTARMIEALLREKGLRTGRFTSPHVENVRERIAIDGRAISREDFIQAWEDVQPFVEFTDAKSAETGGPRMSFFEVFVVMAYQAFAFAPVDVAVIEVGMGGTWDATNVIDAGVAVLTPIALDHERWLGATVEEIASEKVGIIKPGAVVVTAAQEPSVGEIIAAKAREVGARIEAYGRDLQVLSRETAVGGQMISVRTAAAEYQDIPLALRGDFQAENAALALAAAEAFFDGTALSGDVVEHALMAVSSPGRLEVVRTSPTVVVDAAHNPAGAQATARALQEYYPGTRVGVMAMMADKDVEGTLGFFEPVFDAVVVTDMPTDRAMDAEELAEIARDVFGEDRVHVERDLLNAIDAAGALAEEANEEAMITPVVVVTGSIQLVGNARRLMGKPAPDGAE</sequence>
<dbReference type="STRING" id="202789.GCA_001457435_00309"/>
<evidence type="ECO:0000256" key="11">
    <source>
        <dbReference type="ARBA" id="ARBA00022741"/>
    </source>
</evidence>
<dbReference type="GO" id="GO:0046872">
    <property type="term" value="F:metal ion binding"/>
    <property type="evidence" value="ECO:0007669"/>
    <property type="project" value="UniProtKB-KW"/>
</dbReference>
<proteinExistence type="inferred from homology"/>
<dbReference type="GO" id="GO:0046656">
    <property type="term" value="P:folic acid biosynthetic process"/>
    <property type="evidence" value="ECO:0007669"/>
    <property type="project" value="UniProtKB-KW"/>
</dbReference>
<comment type="catalytic activity">
    <reaction evidence="17">
        <text>7,8-dihydropteroate + L-glutamate + ATP = 7,8-dihydrofolate + ADP + phosphate + H(+)</text>
        <dbReference type="Rhea" id="RHEA:23584"/>
        <dbReference type="ChEBI" id="CHEBI:15378"/>
        <dbReference type="ChEBI" id="CHEBI:17839"/>
        <dbReference type="ChEBI" id="CHEBI:29985"/>
        <dbReference type="ChEBI" id="CHEBI:30616"/>
        <dbReference type="ChEBI" id="CHEBI:43474"/>
        <dbReference type="ChEBI" id="CHEBI:57451"/>
        <dbReference type="ChEBI" id="CHEBI:456216"/>
        <dbReference type="EC" id="6.3.2.12"/>
    </reaction>
</comment>
<evidence type="ECO:0000256" key="9">
    <source>
        <dbReference type="ARBA" id="ARBA00022598"/>
    </source>
</evidence>
<dbReference type="InterPro" id="IPR013221">
    <property type="entry name" value="Mur_ligase_cen"/>
</dbReference>
<comment type="pathway">
    <text evidence="3">Cofactor biosynthesis; tetrahydrofolylpolyglutamate biosynthesis.</text>
</comment>
<evidence type="ECO:0000256" key="14">
    <source>
        <dbReference type="ARBA" id="ARBA00022909"/>
    </source>
</evidence>
<dbReference type="EC" id="6.3.2.17" evidence="7"/>
<dbReference type="Gene3D" id="3.90.190.20">
    <property type="entry name" value="Mur ligase, C-terminal domain"/>
    <property type="match status" value="1"/>
</dbReference>
<dbReference type="EC" id="6.3.2.12" evidence="6"/>
<evidence type="ECO:0000313" key="22">
    <source>
        <dbReference type="Proteomes" id="UP000009888"/>
    </source>
</evidence>
<keyword evidence="9" id="KW-0436">Ligase</keyword>
<reference evidence="21 22" key="1">
    <citation type="submission" date="2012-09" db="EMBL/GenBank/DDBJ databases">
        <title>The Genome Sequence of Actinobaculum massiliae ACS-171-V-COL2.</title>
        <authorList>
            <consortium name="The Broad Institute Genome Sequencing Platform"/>
            <person name="Earl A."/>
            <person name="Ward D."/>
            <person name="Feldgarden M."/>
            <person name="Gevers D."/>
            <person name="Saerens B."/>
            <person name="Vaneechoutte M."/>
            <person name="Walker B."/>
            <person name="Young S.K."/>
            <person name="Zeng Q."/>
            <person name="Gargeya S."/>
            <person name="Fitzgerald M."/>
            <person name="Haas B."/>
            <person name="Abouelleil A."/>
            <person name="Alvarado L."/>
            <person name="Arachchi H.M."/>
            <person name="Berlin A."/>
            <person name="Chapman S.B."/>
            <person name="Goldberg J."/>
            <person name="Griggs A."/>
            <person name="Gujja S."/>
            <person name="Hansen M."/>
            <person name="Howarth C."/>
            <person name="Imamovic A."/>
            <person name="Larimer J."/>
            <person name="McCowen C."/>
            <person name="Montmayeur A."/>
            <person name="Murphy C."/>
            <person name="Neiman D."/>
            <person name="Pearson M."/>
            <person name="Priest M."/>
            <person name="Roberts A."/>
            <person name="Saif S."/>
            <person name="Shea T."/>
            <person name="Sisk P."/>
            <person name="Sykes S."/>
            <person name="Wortman J."/>
            <person name="Nusbaum C."/>
            <person name="Birren B."/>
        </authorList>
    </citation>
    <scope>NUCLEOTIDE SEQUENCE [LARGE SCALE GENOMIC DNA]</scope>
    <source>
        <strain evidence="22">ACS-171-V-Col2</strain>
    </source>
</reference>
<dbReference type="NCBIfam" id="TIGR01499">
    <property type="entry name" value="folC"/>
    <property type="match status" value="1"/>
</dbReference>
<evidence type="ECO:0000256" key="16">
    <source>
        <dbReference type="ARBA" id="ARBA00047493"/>
    </source>
</evidence>
<evidence type="ECO:0000256" key="4">
    <source>
        <dbReference type="ARBA" id="ARBA00008276"/>
    </source>
</evidence>
<dbReference type="AlphaFoldDB" id="K9EHJ5"/>
<dbReference type="Proteomes" id="UP000009888">
    <property type="component" value="Unassembled WGS sequence"/>
</dbReference>
<evidence type="ECO:0000256" key="13">
    <source>
        <dbReference type="ARBA" id="ARBA00022842"/>
    </source>
</evidence>
<dbReference type="Pfam" id="PF08245">
    <property type="entry name" value="Mur_ligase_M"/>
    <property type="match status" value="1"/>
</dbReference>
<dbReference type="EMBL" id="AGWL01000001">
    <property type="protein sequence ID" value="EKU96148.1"/>
    <property type="molecule type" value="Genomic_DNA"/>
</dbReference>
<evidence type="ECO:0000256" key="2">
    <source>
        <dbReference type="ARBA" id="ARBA00004799"/>
    </source>
</evidence>
<evidence type="ECO:0000259" key="19">
    <source>
        <dbReference type="Pfam" id="PF02875"/>
    </source>
</evidence>
<dbReference type="InterPro" id="IPR036565">
    <property type="entry name" value="Mur-like_cat_sf"/>
</dbReference>
<comment type="caution">
    <text evidence="21">The sequence shown here is derived from an EMBL/GenBank/DDBJ whole genome shotgun (WGS) entry which is preliminary data.</text>
</comment>
<protein>
    <recommendedName>
        <fullName evidence="8">Dihydrofolate synthase/folylpolyglutamate synthase</fullName>
        <ecNumber evidence="6">6.3.2.12</ecNumber>
        <ecNumber evidence="7">6.3.2.17</ecNumber>
    </recommendedName>
    <alternativeName>
        <fullName evidence="15">Tetrahydrofolylpolyglutamate synthase</fullName>
    </alternativeName>
</protein>
<dbReference type="InterPro" id="IPR004101">
    <property type="entry name" value="Mur_ligase_C"/>
</dbReference>
<dbReference type="eggNOG" id="COG0285">
    <property type="taxonomic scope" value="Bacteria"/>
</dbReference>
<gene>
    <name evidence="21" type="ORF">HMPREF9233_00236</name>
</gene>
<evidence type="ECO:0000256" key="18">
    <source>
        <dbReference type="SAM" id="MobiDB-lite"/>
    </source>
</evidence>
<dbReference type="GO" id="GO:0004326">
    <property type="term" value="F:tetrahydrofolylpolyglutamate synthase activity"/>
    <property type="evidence" value="ECO:0007669"/>
    <property type="project" value="UniProtKB-EC"/>
</dbReference>
<dbReference type="InterPro" id="IPR001645">
    <property type="entry name" value="Folylpolyglutamate_synth"/>
</dbReference>
<organism evidence="21 22">
    <name type="scientific">Actinobaculum massiliense ACS-171-V-Col2</name>
    <dbReference type="NCBI Taxonomy" id="883066"/>
    <lineage>
        <taxon>Bacteria</taxon>
        <taxon>Bacillati</taxon>
        <taxon>Actinomycetota</taxon>
        <taxon>Actinomycetes</taxon>
        <taxon>Actinomycetales</taxon>
        <taxon>Actinomycetaceae</taxon>
        <taxon>Actinobaculum</taxon>
    </lineage>
</organism>
<keyword evidence="13" id="KW-0460">Magnesium</keyword>
<dbReference type="RefSeq" id="WP_007000454.1">
    <property type="nucleotide sequence ID" value="NZ_JH992955.1"/>
</dbReference>
<comment type="subunit">
    <text evidence="5">Monomer.</text>
</comment>
<dbReference type="GO" id="GO:0008841">
    <property type="term" value="F:dihydrofolate synthase activity"/>
    <property type="evidence" value="ECO:0007669"/>
    <property type="project" value="UniProtKB-EC"/>
</dbReference>
<accession>K9EHJ5</accession>
<keyword evidence="12" id="KW-0067">ATP-binding</keyword>
<evidence type="ECO:0000259" key="20">
    <source>
        <dbReference type="Pfam" id="PF08245"/>
    </source>
</evidence>
<evidence type="ECO:0000313" key="21">
    <source>
        <dbReference type="EMBL" id="EKU96148.1"/>
    </source>
</evidence>
<dbReference type="InterPro" id="IPR018109">
    <property type="entry name" value="Folylpolyglutamate_synth_CS"/>
</dbReference>
<feature type="domain" description="Mur ligase central" evidence="20">
    <location>
        <begin position="241"/>
        <end position="376"/>
    </location>
</feature>
<keyword evidence="14" id="KW-0289">Folate biosynthesis</keyword>
<feature type="region of interest" description="Disordered" evidence="18">
    <location>
        <begin position="1"/>
        <end position="26"/>
    </location>
</feature>
<evidence type="ECO:0000256" key="5">
    <source>
        <dbReference type="ARBA" id="ARBA00011245"/>
    </source>
</evidence>
<dbReference type="InterPro" id="IPR036615">
    <property type="entry name" value="Mur_ligase_C_dom_sf"/>
</dbReference>
<evidence type="ECO:0000256" key="15">
    <source>
        <dbReference type="ARBA" id="ARBA00030592"/>
    </source>
</evidence>
<dbReference type="SUPFAM" id="SSF53244">
    <property type="entry name" value="MurD-like peptide ligases, peptide-binding domain"/>
    <property type="match status" value="1"/>
</dbReference>
<evidence type="ECO:0000256" key="1">
    <source>
        <dbReference type="ARBA" id="ARBA00001946"/>
    </source>
</evidence>
<dbReference type="PROSITE" id="PS01012">
    <property type="entry name" value="FOLYLPOLYGLU_SYNT_2"/>
    <property type="match status" value="1"/>
</dbReference>
<comment type="catalytic activity">
    <reaction evidence="16">
        <text>(6S)-5,6,7,8-tetrahydrofolyl-(gamma-L-Glu)(n) + L-glutamate + ATP = (6S)-5,6,7,8-tetrahydrofolyl-(gamma-L-Glu)(n+1) + ADP + phosphate + H(+)</text>
        <dbReference type="Rhea" id="RHEA:10580"/>
        <dbReference type="Rhea" id="RHEA-COMP:14738"/>
        <dbReference type="Rhea" id="RHEA-COMP:14740"/>
        <dbReference type="ChEBI" id="CHEBI:15378"/>
        <dbReference type="ChEBI" id="CHEBI:29985"/>
        <dbReference type="ChEBI" id="CHEBI:30616"/>
        <dbReference type="ChEBI" id="CHEBI:43474"/>
        <dbReference type="ChEBI" id="CHEBI:141005"/>
        <dbReference type="ChEBI" id="CHEBI:456216"/>
        <dbReference type="EC" id="6.3.2.17"/>
    </reaction>
</comment>
<keyword evidence="10" id="KW-0479">Metal-binding</keyword>
<dbReference type="PANTHER" id="PTHR11136">
    <property type="entry name" value="FOLYLPOLYGLUTAMATE SYNTHASE-RELATED"/>
    <property type="match status" value="1"/>
</dbReference>
<evidence type="ECO:0000256" key="17">
    <source>
        <dbReference type="ARBA" id="ARBA00049161"/>
    </source>
</evidence>
<dbReference type="FunFam" id="3.40.1190.10:FF:000004">
    <property type="entry name" value="Dihydrofolate synthase/folylpolyglutamate synthase"/>
    <property type="match status" value="1"/>
</dbReference>
<dbReference type="Pfam" id="PF02875">
    <property type="entry name" value="Mur_ligase_C"/>
    <property type="match status" value="1"/>
</dbReference>
<feature type="compositionally biased region" description="Basic and acidic residues" evidence="18">
    <location>
        <begin position="17"/>
        <end position="26"/>
    </location>
</feature>
<comment type="cofactor">
    <cofactor evidence="1">
        <name>Mg(2+)</name>
        <dbReference type="ChEBI" id="CHEBI:18420"/>
    </cofactor>
</comment>
<dbReference type="HOGENOM" id="CLU_015869_1_2_11"/>
<dbReference type="GO" id="GO:0005524">
    <property type="term" value="F:ATP binding"/>
    <property type="evidence" value="ECO:0007669"/>
    <property type="project" value="UniProtKB-KW"/>
</dbReference>
<keyword evidence="11" id="KW-0547">Nucleotide-binding</keyword>
<evidence type="ECO:0000256" key="10">
    <source>
        <dbReference type="ARBA" id="ARBA00022723"/>
    </source>
</evidence>
<dbReference type="GO" id="GO:0005737">
    <property type="term" value="C:cytoplasm"/>
    <property type="evidence" value="ECO:0007669"/>
    <property type="project" value="TreeGrafter"/>
</dbReference>
<dbReference type="PANTHER" id="PTHR11136:SF0">
    <property type="entry name" value="DIHYDROFOLATE SYNTHETASE-RELATED"/>
    <property type="match status" value="1"/>
</dbReference>
<evidence type="ECO:0000256" key="8">
    <source>
        <dbReference type="ARBA" id="ARBA00019357"/>
    </source>
</evidence>
<evidence type="ECO:0000256" key="3">
    <source>
        <dbReference type="ARBA" id="ARBA00005150"/>
    </source>
</evidence>
<dbReference type="Gene3D" id="3.40.1190.10">
    <property type="entry name" value="Mur-like, catalytic domain"/>
    <property type="match status" value="1"/>
</dbReference>
<comment type="similarity">
    <text evidence="4">Belongs to the folylpolyglutamate synthase family.</text>
</comment>
<feature type="domain" description="Mur ligase C-terminal" evidence="19">
    <location>
        <begin position="401"/>
        <end position="528"/>
    </location>
</feature>
<name>K9EHJ5_9ACTO</name>
<keyword evidence="22" id="KW-1185">Reference proteome</keyword>
<evidence type="ECO:0000256" key="7">
    <source>
        <dbReference type="ARBA" id="ARBA00013025"/>
    </source>
</evidence>
<dbReference type="SUPFAM" id="SSF53623">
    <property type="entry name" value="MurD-like peptide ligases, catalytic domain"/>
    <property type="match status" value="1"/>
</dbReference>
<comment type="pathway">
    <text evidence="2">Cofactor biosynthesis; tetrahydrofolate biosynthesis; 7,8-dihydrofolate from 2-amino-4-hydroxy-6-hydroxymethyl-7,8-dihydropteridine diphosphate and 4-aminobenzoate: step 2/2.</text>
</comment>
<dbReference type="PATRIC" id="fig|883066.3.peg.239"/>